<reference evidence="7 8" key="1">
    <citation type="journal article" date="2023" name="bioRxiv">
        <title>High-quality genome assemblies of four members of thePodospora anserinaspecies complex.</title>
        <authorList>
            <person name="Ament-Velasquez S.L."/>
            <person name="Vogan A.A."/>
            <person name="Wallerman O."/>
            <person name="Hartmann F."/>
            <person name="Gautier V."/>
            <person name="Silar P."/>
            <person name="Giraud T."/>
            <person name="Johannesson H."/>
        </authorList>
    </citation>
    <scope>NUCLEOTIDE SEQUENCE [LARGE SCALE GENOMIC DNA]</scope>
    <source>
        <strain evidence="7 8">CBS 124.78</strain>
    </source>
</reference>
<feature type="region of interest" description="Disordered" evidence="4">
    <location>
        <begin position="639"/>
        <end position="680"/>
    </location>
</feature>
<keyword evidence="5" id="KW-0812">Transmembrane</keyword>
<proteinExistence type="predicted"/>
<evidence type="ECO:0000313" key="8">
    <source>
        <dbReference type="Proteomes" id="UP001323617"/>
    </source>
</evidence>
<dbReference type="PANTHER" id="PTHR24203:SF45">
    <property type="entry name" value="ANKYRIN REPEAT DOMAIN 6"/>
    <property type="match status" value="1"/>
</dbReference>
<evidence type="ECO:0008006" key="9">
    <source>
        <dbReference type="Google" id="ProtNLM"/>
    </source>
</evidence>
<evidence type="ECO:0000256" key="6">
    <source>
        <dbReference type="SAM" id="SignalP"/>
    </source>
</evidence>
<accession>A0ABR0HUQ7</accession>
<dbReference type="InterPro" id="IPR002110">
    <property type="entry name" value="Ankyrin_rpt"/>
</dbReference>
<dbReference type="SUPFAM" id="SSF48403">
    <property type="entry name" value="Ankyrin repeat"/>
    <property type="match status" value="1"/>
</dbReference>
<feature type="repeat" description="ANK" evidence="3">
    <location>
        <begin position="1231"/>
        <end position="1263"/>
    </location>
</feature>
<evidence type="ECO:0000256" key="1">
    <source>
        <dbReference type="ARBA" id="ARBA00022737"/>
    </source>
</evidence>
<keyword evidence="5" id="KW-1133">Transmembrane helix</keyword>
<gene>
    <name evidence="7" type="ORF">QC764_609430</name>
</gene>
<dbReference type="PROSITE" id="PS50088">
    <property type="entry name" value="ANK_REPEAT"/>
    <property type="match status" value="2"/>
</dbReference>
<evidence type="ECO:0000256" key="3">
    <source>
        <dbReference type="PROSITE-ProRule" id="PRU00023"/>
    </source>
</evidence>
<dbReference type="GeneID" id="87970285"/>
<evidence type="ECO:0000256" key="2">
    <source>
        <dbReference type="ARBA" id="ARBA00023043"/>
    </source>
</evidence>
<name>A0ABR0HUQ7_9PEZI</name>
<comment type="caution">
    <text evidence="7">The sequence shown here is derived from an EMBL/GenBank/DDBJ whole genome shotgun (WGS) entry which is preliminary data.</text>
</comment>
<dbReference type="Proteomes" id="UP001323617">
    <property type="component" value="Unassembled WGS sequence"/>
</dbReference>
<feature type="chain" id="PRO_5046970699" description="Ankyrin" evidence="6">
    <location>
        <begin position="24"/>
        <end position="1279"/>
    </location>
</feature>
<protein>
    <recommendedName>
        <fullName evidence="9">Ankyrin</fullName>
    </recommendedName>
</protein>
<organism evidence="7 8">
    <name type="scientific">Podospora pseudoanserina</name>
    <dbReference type="NCBI Taxonomy" id="2609844"/>
    <lineage>
        <taxon>Eukaryota</taxon>
        <taxon>Fungi</taxon>
        <taxon>Dikarya</taxon>
        <taxon>Ascomycota</taxon>
        <taxon>Pezizomycotina</taxon>
        <taxon>Sordariomycetes</taxon>
        <taxon>Sordariomycetidae</taxon>
        <taxon>Sordariales</taxon>
        <taxon>Podosporaceae</taxon>
        <taxon>Podospora</taxon>
    </lineage>
</organism>
<feature type="transmembrane region" description="Helical" evidence="5">
    <location>
        <begin position="379"/>
        <end position="396"/>
    </location>
</feature>
<dbReference type="EMBL" id="JAFFHC010000006">
    <property type="protein sequence ID" value="KAK4671867.1"/>
    <property type="molecule type" value="Genomic_DNA"/>
</dbReference>
<feature type="signal peptide" evidence="6">
    <location>
        <begin position="1"/>
        <end position="23"/>
    </location>
</feature>
<dbReference type="SMART" id="SM00248">
    <property type="entry name" value="ANK"/>
    <property type="match status" value="6"/>
</dbReference>
<feature type="transmembrane region" description="Helical" evidence="5">
    <location>
        <begin position="64"/>
        <end position="85"/>
    </location>
</feature>
<keyword evidence="8" id="KW-1185">Reference proteome</keyword>
<dbReference type="Pfam" id="PF12796">
    <property type="entry name" value="Ank_2"/>
    <property type="match status" value="2"/>
</dbReference>
<feature type="transmembrane region" description="Helical" evidence="5">
    <location>
        <begin position="276"/>
        <end position="299"/>
    </location>
</feature>
<dbReference type="PROSITE" id="PS50297">
    <property type="entry name" value="ANK_REP_REGION"/>
    <property type="match status" value="1"/>
</dbReference>
<dbReference type="PANTHER" id="PTHR24203">
    <property type="entry name" value="ANKYRIN REPEAT FAMILY PROTEIN"/>
    <property type="match status" value="1"/>
</dbReference>
<dbReference type="RefSeq" id="XP_062798163.1">
    <property type="nucleotide sequence ID" value="XM_062949420.1"/>
</dbReference>
<keyword evidence="6" id="KW-0732">Signal</keyword>
<sequence length="1279" mass="142837">MAAIGSAPLVWAWLLSLVQVATAASTPEDFTNDLISDLGPLLSLFGERVTEQFMIGSLGWADNVILAMAPLGIVTIIVAAIRVGGPLWMKRIIGRSREPMASAEMELMSSTSPDVSELWNGQGLVRVAGTGPVHQFMILPSTSPKTTDVVWSVLQHPELEETSSKSFLRSFFAMLSPNRHRERQINLDETGVCEPPLKLEESSGQPQNSFLLVEKSGAAPNISLNLHGSTKFELGLMAVFGTMLQFAVLAFCGWTAYWPHEPGSILLKDEEPAERYAFPCTLSGTLLLVVGLILCAHVVESRTIETEFRAGGKTSGRLLWIQRAATVSDQTFGSYALYADRDPFVLRTSRRADTVSRRTKTNKGQIINEGLEAFRQTETIIGVSIGLIGFVVQFIGLRGMSWSAALAQLIATLAMTAIRAWARRESDSSFHAIPLDPGFELDWVASNLGPYGDIEESLDVENMPPGSSEDKSLDLPAKMNSKGLFQTRASLASLVGLPSHWPRVGAVEAIKLVSAIEKTLDLLLKDEDEFTWQHQAFNNRTIEMRAERKHGKWQATQLGSVFEAALSLWLFSVRNAPPNVLGVSGASDAKPTQANQWLMGKEPGLIILDQWSYRLARDLYYWLPANIGSSVVVSTKVESPATNSSASPAAPKKNRDESRPSSSSPGSSNSSDSSSGSTSQVRKISAPRVVGFGGSAHSSSYLVQGSLWNAEKKHQFIAAEMSTSLPSLYTQHIYAVFMQGLSHVVPEISNDDSTWWEEKSGDHLSGMLSNINVSNLVYFLQEIQLFTPKEAYLAIISSLSKNNNLAKPETVLRNMLLSAHHKRRCDEVVPRLLSRFRDKESVVHFEHAPRFLRAGLRKRTSALLWSCVNLIPCKSFQSGNEGKLFHFEYRKMRPFRLPYSKETMHAVENWSYNDAEDLAYLMLSYIWQNRLDPDHHIRAWPLYVNVRRGEKGKEYYRRMLRYCQHSTLHQAFRSGSQDEMNAALLEGKDISEGDIWGWKVLHYAAALMASNTDPRFPAALEALKIAPSMIDTRDLIGWTPLHYAAKNPNAGRLLDHILEHSNANEYDSESALDLSTPLHCAAEMGLVNHIEKLRRFKPTRVVKKWFSSRDHMGFTPLHRAILGGHVEATRAILTAVSQWWGREEYWLPVQEHWRYIHFAIWSGKMEIFELFPVDRDLVLDWITWADINGLTPLHMAVARGNTDFVKVLIERFTGAESPDMDGNQLSRKDEAGYTPLDIAKQEGFDEICTLLQEAGAELGTPDRNKFVWDRADPMMQLPI</sequence>
<evidence type="ECO:0000256" key="5">
    <source>
        <dbReference type="SAM" id="Phobius"/>
    </source>
</evidence>
<keyword evidence="1" id="KW-0677">Repeat</keyword>
<evidence type="ECO:0000256" key="4">
    <source>
        <dbReference type="SAM" id="MobiDB-lite"/>
    </source>
</evidence>
<keyword evidence="5" id="KW-0472">Membrane</keyword>
<feature type="compositionally biased region" description="Low complexity" evidence="4">
    <location>
        <begin position="660"/>
        <end position="679"/>
    </location>
</feature>
<evidence type="ECO:0000313" key="7">
    <source>
        <dbReference type="EMBL" id="KAK4671867.1"/>
    </source>
</evidence>
<feature type="compositionally biased region" description="Low complexity" evidence="4">
    <location>
        <begin position="639"/>
        <end position="651"/>
    </location>
</feature>
<dbReference type="InterPro" id="IPR036770">
    <property type="entry name" value="Ankyrin_rpt-contain_sf"/>
</dbReference>
<feature type="repeat" description="ANK" evidence="3">
    <location>
        <begin position="1188"/>
        <end position="1220"/>
    </location>
</feature>
<feature type="transmembrane region" description="Helical" evidence="5">
    <location>
        <begin position="234"/>
        <end position="256"/>
    </location>
</feature>
<dbReference type="Gene3D" id="1.25.40.20">
    <property type="entry name" value="Ankyrin repeat-containing domain"/>
    <property type="match status" value="1"/>
</dbReference>
<keyword evidence="2 3" id="KW-0040">ANK repeat</keyword>